<protein>
    <submittedName>
        <fullName evidence="1">Uncharacterized protein</fullName>
    </submittedName>
</protein>
<evidence type="ECO:0000313" key="1">
    <source>
        <dbReference type="EMBL" id="EOA03949.1"/>
    </source>
</evidence>
<gene>
    <name evidence="1" type="ORF">HFRIS_014759</name>
</gene>
<name>A0AAI9IDF0_9BURK</name>
<sequence>MEQKRKFVNQIVEMERLNRECAALIASAVSLDMGVPIERQQCRDSMRALRTLLVDMRTRSLQVEMYIAEYSDLTAASNDNIK</sequence>
<comment type="caution">
    <text evidence="1">The sequence shown here is derived from an EMBL/GenBank/DDBJ whole genome shotgun (WGS) entry which is preliminary data.</text>
</comment>
<reference evidence="1 2" key="1">
    <citation type="journal article" date="2013" name="Front. Microbiol.">
        <title>The genome of the endophytic bacterium H. frisingense GSF30(T) identifies diverse strategies in the Herbaspirillum genus to interact with plants.</title>
        <authorList>
            <person name="Straub D."/>
            <person name="Rothballer M."/>
            <person name="Hartmann A."/>
            <person name="Ludewig U."/>
        </authorList>
    </citation>
    <scope>NUCLEOTIDE SEQUENCE [LARGE SCALE GENOMIC DNA]</scope>
    <source>
        <strain evidence="1 2">GSF30</strain>
    </source>
</reference>
<accession>A0AAI9IDF0</accession>
<organism evidence="1 2">
    <name type="scientific">Herbaspirillum frisingense GSF30</name>
    <dbReference type="NCBI Taxonomy" id="864073"/>
    <lineage>
        <taxon>Bacteria</taxon>
        <taxon>Pseudomonadati</taxon>
        <taxon>Pseudomonadota</taxon>
        <taxon>Betaproteobacteria</taxon>
        <taxon>Burkholderiales</taxon>
        <taxon>Oxalobacteraceae</taxon>
        <taxon>Herbaspirillum</taxon>
    </lineage>
</organism>
<dbReference type="EMBL" id="AEEC02000020">
    <property type="protein sequence ID" value="EOA03949.1"/>
    <property type="molecule type" value="Genomic_DNA"/>
</dbReference>
<proteinExistence type="predicted"/>
<dbReference type="Proteomes" id="UP000006772">
    <property type="component" value="Unassembled WGS sequence"/>
</dbReference>
<dbReference type="AlphaFoldDB" id="A0AAI9IDF0"/>
<evidence type="ECO:0000313" key="2">
    <source>
        <dbReference type="Proteomes" id="UP000006772"/>
    </source>
</evidence>